<dbReference type="InterPro" id="IPR011856">
    <property type="entry name" value="tRNA_endonuc-like_dom_sf"/>
</dbReference>
<dbReference type="PANTHER" id="PTHR30015:SF6">
    <property type="entry name" value="SLL1429 PROTEIN"/>
    <property type="match status" value="1"/>
</dbReference>
<dbReference type="Pfam" id="PF04471">
    <property type="entry name" value="Mrr_cat"/>
    <property type="match status" value="1"/>
</dbReference>
<keyword evidence="2" id="KW-0378">Hydrolase</keyword>
<proteinExistence type="predicted"/>
<dbReference type="GO" id="GO:0015666">
    <property type="term" value="F:restriction endodeoxyribonuclease activity"/>
    <property type="evidence" value="ECO:0007669"/>
    <property type="project" value="TreeGrafter"/>
</dbReference>
<dbReference type="GO" id="GO:0003677">
    <property type="term" value="F:DNA binding"/>
    <property type="evidence" value="ECO:0007669"/>
    <property type="project" value="InterPro"/>
</dbReference>
<dbReference type="Proteomes" id="UP000448867">
    <property type="component" value="Unassembled WGS sequence"/>
</dbReference>
<evidence type="ECO:0000259" key="1">
    <source>
        <dbReference type="Pfam" id="PF04471"/>
    </source>
</evidence>
<dbReference type="InterPro" id="IPR007560">
    <property type="entry name" value="Restrct_endonuc_IV_Mrr"/>
</dbReference>
<keyword evidence="2" id="KW-0255">Endonuclease</keyword>
<sequence length="138" mass="15719">MRERKLRKSGILEVDKMPGRKFEEYLHALLKARGYHVQLTPASGDYGADLILSTNGKKIIVQAKRYKKNVGVKAVQEIAAAKSHYNADECWVITNSFFTDQAKKLAGSNQVKLVDRKQLINWMLQVNESDKEHIKMMG</sequence>
<comment type="caution">
    <text evidence="2">The sequence shown here is derived from an EMBL/GenBank/DDBJ whole genome shotgun (WGS) entry which is preliminary data.</text>
</comment>
<dbReference type="EMBL" id="WKKI01000056">
    <property type="protein sequence ID" value="MRX74019.1"/>
    <property type="molecule type" value="Genomic_DNA"/>
</dbReference>
<dbReference type="InterPro" id="IPR052906">
    <property type="entry name" value="Type_IV_Methyl-Rstrct_Enzyme"/>
</dbReference>
<organism evidence="2 3">
    <name type="scientific">Metabacillus lacus</name>
    <dbReference type="NCBI Taxonomy" id="1983721"/>
    <lineage>
        <taxon>Bacteria</taxon>
        <taxon>Bacillati</taxon>
        <taxon>Bacillota</taxon>
        <taxon>Bacilli</taxon>
        <taxon>Bacillales</taxon>
        <taxon>Bacillaceae</taxon>
        <taxon>Metabacillus</taxon>
    </lineage>
</organism>
<keyword evidence="3" id="KW-1185">Reference proteome</keyword>
<protein>
    <submittedName>
        <fullName evidence="2">Restriction endonuclease</fullName>
    </submittedName>
</protein>
<feature type="domain" description="Restriction endonuclease type IV Mrr" evidence="1">
    <location>
        <begin position="14"/>
        <end position="123"/>
    </location>
</feature>
<evidence type="ECO:0000313" key="2">
    <source>
        <dbReference type="EMBL" id="MRX74019.1"/>
    </source>
</evidence>
<reference evidence="2 3" key="1">
    <citation type="submission" date="2019-11" db="EMBL/GenBank/DDBJ databases">
        <title>Bacillus lacus genome.</title>
        <authorList>
            <person name="Allen C.J."/>
            <person name="Newman J.D."/>
        </authorList>
    </citation>
    <scope>NUCLEOTIDE SEQUENCE [LARGE SCALE GENOMIC DNA]</scope>
    <source>
        <strain evidence="2 3">KCTC 33946</strain>
    </source>
</reference>
<dbReference type="Gene3D" id="3.40.1350.10">
    <property type="match status" value="1"/>
</dbReference>
<dbReference type="PANTHER" id="PTHR30015">
    <property type="entry name" value="MRR RESTRICTION SYSTEM PROTEIN"/>
    <property type="match status" value="1"/>
</dbReference>
<gene>
    <name evidence="2" type="ORF">GJU40_17980</name>
</gene>
<dbReference type="SUPFAM" id="SSF52980">
    <property type="entry name" value="Restriction endonuclease-like"/>
    <property type="match status" value="1"/>
</dbReference>
<keyword evidence="2" id="KW-0540">Nuclease</keyword>
<name>A0A7X2J2B5_9BACI</name>
<accession>A0A7X2J2B5</accession>
<evidence type="ECO:0000313" key="3">
    <source>
        <dbReference type="Proteomes" id="UP000448867"/>
    </source>
</evidence>
<dbReference type="AlphaFoldDB" id="A0A7X2J2B5"/>
<dbReference type="OrthoDB" id="9797274at2"/>
<dbReference type="InterPro" id="IPR011335">
    <property type="entry name" value="Restrct_endonuc-II-like"/>
</dbReference>
<dbReference type="GO" id="GO:0009307">
    <property type="term" value="P:DNA restriction-modification system"/>
    <property type="evidence" value="ECO:0007669"/>
    <property type="project" value="InterPro"/>
</dbReference>